<dbReference type="AlphaFoldDB" id="A0A9Q8FES9"/>
<evidence type="ECO:0000313" key="1">
    <source>
        <dbReference type="EMBL" id="SYH36676.1"/>
    </source>
</evidence>
<dbReference type="EMBL" id="UKUT01000015">
    <property type="protein sequence ID" value="SYH36676.1"/>
    <property type="molecule type" value="Genomic_DNA"/>
</dbReference>
<dbReference type="Proteomes" id="UP000258673">
    <property type="component" value="Unassembled WGS sequence"/>
</dbReference>
<accession>A0A9Q8FES9</accession>
<reference evidence="1 2" key="1">
    <citation type="submission" date="2018-08" db="EMBL/GenBank/DDBJ databases">
        <authorList>
            <consortium name="Pathogen Informatics"/>
        </authorList>
    </citation>
    <scope>NUCLEOTIDE SEQUENCE [LARGE SCALE GENOMIC DNA]</scope>
    <source>
        <strain evidence="1 2">EuSCAPE_IT093</strain>
    </source>
</reference>
<organism evidence="1 2">
    <name type="scientific">Klebsiella pneumoniae</name>
    <dbReference type="NCBI Taxonomy" id="573"/>
    <lineage>
        <taxon>Bacteria</taxon>
        <taxon>Pseudomonadati</taxon>
        <taxon>Pseudomonadota</taxon>
        <taxon>Gammaproteobacteria</taxon>
        <taxon>Enterobacterales</taxon>
        <taxon>Enterobacteriaceae</taxon>
        <taxon>Klebsiella/Raoultella group</taxon>
        <taxon>Klebsiella</taxon>
        <taxon>Klebsiella pneumoniae complex</taxon>
    </lineage>
</organism>
<gene>
    <name evidence="1" type="ORF">SAMEA3515122_04746</name>
</gene>
<evidence type="ECO:0000313" key="2">
    <source>
        <dbReference type="Proteomes" id="UP000258673"/>
    </source>
</evidence>
<proteinExistence type="predicted"/>
<comment type="caution">
    <text evidence="1">The sequence shown here is derived from an EMBL/GenBank/DDBJ whole genome shotgun (WGS) entry which is preliminary data.</text>
</comment>
<name>A0A9Q8FES9_KLEPN</name>
<protein>
    <submittedName>
        <fullName evidence="1">Uncharacterized protein</fullName>
    </submittedName>
</protein>
<sequence length="41" mass="4845">MLLLRAWENGYPIWIAANHMNLIVNILDDAENIILEEVEFF</sequence>